<feature type="region of interest" description="Disordered" evidence="1">
    <location>
        <begin position="29"/>
        <end position="74"/>
    </location>
</feature>
<feature type="region of interest" description="Disordered" evidence="1">
    <location>
        <begin position="93"/>
        <end position="150"/>
    </location>
</feature>
<reference evidence="2" key="1">
    <citation type="journal article" date="2020" name="Stud. Mycol.">
        <title>101 Dothideomycetes genomes: a test case for predicting lifestyles and emergence of pathogens.</title>
        <authorList>
            <person name="Haridas S."/>
            <person name="Albert R."/>
            <person name="Binder M."/>
            <person name="Bloem J."/>
            <person name="Labutti K."/>
            <person name="Salamov A."/>
            <person name="Andreopoulos B."/>
            <person name="Baker S."/>
            <person name="Barry K."/>
            <person name="Bills G."/>
            <person name="Bluhm B."/>
            <person name="Cannon C."/>
            <person name="Castanera R."/>
            <person name="Culley D."/>
            <person name="Daum C."/>
            <person name="Ezra D."/>
            <person name="Gonzalez J."/>
            <person name="Henrissat B."/>
            <person name="Kuo A."/>
            <person name="Liang C."/>
            <person name="Lipzen A."/>
            <person name="Lutzoni F."/>
            <person name="Magnuson J."/>
            <person name="Mondo S."/>
            <person name="Nolan M."/>
            <person name="Ohm R."/>
            <person name="Pangilinan J."/>
            <person name="Park H.-J."/>
            <person name="Ramirez L."/>
            <person name="Alfaro M."/>
            <person name="Sun H."/>
            <person name="Tritt A."/>
            <person name="Yoshinaga Y."/>
            <person name="Zwiers L.-H."/>
            <person name="Turgeon B."/>
            <person name="Goodwin S."/>
            <person name="Spatafora J."/>
            <person name="Crous P."/>
            <person name="Grigoriev I."/>
        </authorList>
    </citation>
    <scope>NUCLEOTIDE SEQUENCE</scope>
    <source>
        <strain evidence="2">SCOH1-5</strain>
    </source>
</reference>
<gene>
    <name evidence="2" type="ORF">CERZMDRAFT_53188</name>
</gene>
<dbReference type="EMBL" id="ML992722">
    <property type="protein sequence ID" value="KAF2206409.1"/>
    <property type="molecule type" value="Genomic_DNA"/>
</dbReference>
<keyword evidence="3" id="KW-1185">Reference proteome</keyword>
<evidence type="ECO:0000256" key="1">
    <source>
        <dbReference type="SAM" id="MobiDB-lite"/>
    </source>
</evidence>
<dbReference type="Proteomes" id="UP000799539">
    <property type="component" value="Unassembled WGS sequence"/>
</dbReference>
<evidence type="ECO:0000313" key="2">
    <source>
        <dbReference type="EMBL" id="KAF2206409.1"/>
    </source>
</evidence>
<sequence>MLEMGDELAFIIYSTERHVDAGTLSRIRSHAQQSVQDQKWSRKAKKKGQREASSSSAAAAAAAEHDVKPDAAASVTKQPEFLQLIFDKKSGKEVKRPTTVRQRWARSVGARRKKGGNGNDNGNDEGIERRVVKRESHSLSASPGERPDPFAAFPVEIDERFMDLFQGYSGSWKWQNQDHTYLFKETMWSPVLAHSFLAIANHVWAQDEARSILHEDQTMMHISQGLPQLDRLAPEARSEMACALMWSIIRLATMKVNSGQLDASMMHLNALALIDREDWEHGKFAPHFQSAMASLLLANFHQAGKVKPLLHMPFGNMATNAVDDVEADGYKVPDEALMLQWELSGFVQPRVTDALLGLTALYNICDDESGAADTSVPHMHSGAKASQAVKIALRLARYSTPASSPADVCYNWIADFQECVRLTGLLWTWTFGRKVLQNTEAIVSTQRHITATLTPELLHNVMNKCNSTHAMSDLLVWMLIVCGSATSSIRGRQEYATLVREILPRATSISYAQIRLLGTKLPWIELSSDDSPTEHFWHLVVSASAVLEVVDDALEEGKDCHAAPPLLGYANLVSRSRSSPEGEG</sequence>
<dbReference type="AlphaFoldDB" id="A0A6A6EZN8"/>
<proteinExistence type="predicted"/>
<accession>A0A6A6EZN8</accession>
<name>A0A6A6EZN8_9PEZI</name>
<protein>
    <recommendedName>
        <fullName evidence="4">Tachykinin family protein</fullName>
    </recommendedName>
</protein>
<evidence type="ECO:0000313" key="3">
    <source>
        <dbReference type="Proteomes" id="UP000799539"/>
    </source>
</evidence>
<organism evidence="2 3">
    <name type="scientific">Cercospora zeae-maydis SCOH1-5</name>
    <dbReference type="NCBI Taxonomy" id="717836"/>
    <lineage>
        <taxon>Eukaryota</taxon>
        <taxon>Fungi</taxon>
        <taxon>Dikarya</taxon>
        <taxon>Ascomycota</taxon>
        <taxon>Pezizomycotina</taxon>
        <taxon>Dothideomycetes</taxon>
        <taxon>Dothideomycetidae</taxon>
        <taxon>Mycosphaerellales</taxon>
        <taxon>Mycosphaerellaceae</taxon>
        <taxon>Cercospora</taxon>
    </lineage>
</organism>
<feature type="compositionally biased region" description="Low complexity" evidence="1">
    <location>
        <begin position="52"/>
        <end position="62"/>
    </location>
</feature>
<feature type="compositionally biased region" description="Basic and acidic residues" evidence="1">
    <location>
        <begin position="126"/>
        <end position="137"/>
    </location>
</feature>
<evidence type="ECO:0008006" key="4">
    <source>
        <dbReference type="Google" id="ProtNLM"/>
    </source>
</evidence>
<dbReference type="OrthoDB" id="3630963at2759"/>